<gene>
    <name evidence="1" type="ORF">WA1_51230</name>
</gene>
<reference evidence="1 2" key="1">
    <citation type="journal article" date="2013" name="Genome Biol. Evol.">
        <title>Genomes of Stigonematalean cyanobacteria (subsection V) and the evolution of oxygenic photosynthesis from prokaryotes to plastids.</title>
        <authorList>
            <person name="Dagan T."/>
            <person name="Roettger M."/>
            <person name="Stucken K."/>
            <person name="Landan G."/>
            <person name="Koch R."/>
            <person name="Major P."/>
            <person name="Gould S.B."/>
            <person name="Goremykin V.V."/>
            <person name="Rippka R."/>
            <person name="Tandeau de Marsac N."/>
            <person name="Gugger M."/>
            <person name="Lockhart P.J."/>
            <person name="Allen J.F."/>
            <person name="Brune I."/>
            <person name="Maus I."/>
            <person name="Puhler A."/>
            <person name="Martin W.F."/>
        </authorList>
    </citation>
    <scope>NUCLEOTIDE SEQUENCE [LARGE SCALE GENOMIC DNA]</scope>
    <source>
        <strain evidence="1 2">PCC 7110</strain>
    </source>
</reference>
<name>A0A139WQ68_9CYAN</name>
<evidence type="ECO:0000313" key="2">
    <source>
        <dbReference type="Proteomes" id="UP000076925"/>
    </source>
</evidence>
<dbReference type="EMBL" id="ANNX02000078">
    <property type="protein sequence ID" value="KYC34577.1"/>
    <property type="molecule type" value="Genomic_DNA"/>
</dbReference>
<comment type="caution">
    <text evidence="1">The sequence shown here is derived from an EMBL/GenBank/DDBJ whole genome shotgun (WGS) entry which is preliminary data.</text>
</comment>
<dbReference type="Proteomes" id="UP000076925">
    <property type="component" value="Unassembled WGS sequence"/>
</dbReference>
<protein>
    <submittedName>
        <fullName evidence="1">Uncharacterized protein</fullName>
    </submittedName>
</protein>
<keyword evidence="2" id="KW-1185">Reference proteome</keyword>
<proteinExistence type="predicted"/>
<dbReference type="RefSeq" id="WP_017740828.1">
    <property type="nucleotide sequence ID" value="NZ_KQ976356.1"/>
</dbReference>
<accession>A0A139WQ68</accession>
<organism evidence="1 2">
    <name type="scientific">Scytonema hofmannii PCC 7110</name>
    <dbReference type="NCBI Taxonomy" id="128403"/>
    <lineage>
        <taxon>Bacteria</taxon>
        <taxon>Bacillati</taxon>
        <taxon>Cyanobacteriota</taxon>
        <taxon>Cyanophyceae</taxon>
        <taxon>Nostocales</taxon>
        <taxon>Scytonemataceae</taxon>
        <taxon>Scytonema</taxon>
    </lineage>
</organism>
<evidence type="ECO:0000313" key="1">
    <source>
        <dbReference type="EMBL" id="KYC34577.1"/>
    </source>
</evidence>
<dbReference type="AlphaFoldDB" id="A0A139WQ68"/>
<sequence>MIAGGFGVIVCGFEMFGTGALSAWEFEDSCDRPLLLKGIKNNLQVSAAISGHLAPAAPTIGAEYTAMHLKMI</sequence>